<feature type="transmembrane region" description="Helical" evidence="1">
    <location>
        <begin position="27"/>
        <end position="46"/>
    </location>
</feature>
<dbReference type="EMBL" id="JAJGNP010000022">
    <property type="protein sequence ID" value="MCC4234552.1"/>
    <property type="molecule type" value="Genomic_DNA"/>
</dbReference>
<proteinExistence type="predicted"/>
<evidence type="ECO:0000313" key="2">
    <source>
        <dbReference type="EMBL" id="MCC4234552.1"/>
    </source>
</evidence>
<evidence type="ECO:0000313" key="3">
    <source>
        <dbReference type="Proteomes" id="UP001198830"/>
    </source>
</evidence>
<keyword evidence="3" id="KW-1185">Reference proteome</keyword>
<comment type="caution">
    <text evidence="2">The sequence shown here is derived from an EMBL/GenBank/DDBJ whole genome shotgun (WGS) entry which is preliminary data.</text>
</comment>
<reference evidence="2 3" key="1">
    <citation type="submission" date="2021-10" db="EMBL/GenBank/DDBJ databases">
        <title>The diversity and Nitrogen Metabolism of Culturable Nitrate-Utilizing Bacteria Within the Oxygen Minimum Zone of the Changjiang (Yangtze River)Estuary.</title>
        <authorList>
            <person name="Zhang D."/>
            <person name="Zheng J."/>
            <person name="Liu S."/>
            <person name="He W."/>
        </authorList>
    </citation>
    <scope>NUCLEOTIDE SEQUENCE [LARGE SCALE GENOMIC DNA]</scope>
    <source>
        <strain evidence="2 3">FXH275-2</strain>
    </source>
</reference>
<sequence length="73" mass="7698">MLNLLSGFIGLVTLILMIPAVLPLLGALNWILVPIALFGAFIGLMSSKKSGQYFCLIVAAFGALRLFLGGGIF</sequence>
<feature type="transmembrane region" description="Helical" evidence="1">
    <location>
        <begin position="53"/>
        <end position="72"/>
    </location>
</feature>
<keyword evidence="1" id="KW-1133">Transmembrane helix</keyword>
<evidence type="ECO:0000256" key="1">
    <source>
        <dbReference type="SAM" id="Phobius"/>
    </source>
</evidence>
<keyword evidence="1" id="KW-0472">Membrane</keyword>
<name>A0ABS8H7L2_9SPHN</name>
<gene>
    <name evidence="2" type="ORF">LL253_17915</name>
</gene>
<dbReference type="RefSeq" id="WP_009820558.1">
    <property type="nucleotide sequence ID" value="NZ_JAJGNP010000022.1"/>
</dbReference>
<accession>A0ABS8H7L2</accession>
<dbReference type="Proteomes" id="UP001198830">
    <property type="component" value="Unassembled WGS sequence"/>
</dbReference>
<protein>
    <submittedName>
        <fullName evidence="2">Uncharacterized protein</fullName>
    </submittedName>
</protein>
<keyword evidence="1" id="KW-0812">Transmembrane</keyword>
<organism evidence="2 3">
    <name type="scientific">Sphingobium soli</name>
    <dbReference type="NCBI Taxonomy" id="1591116"/>
    <lineage>
        <taxon>Bacteria</taxon>
        <taxon>Pseudomonadati</taxon>
        <taxon>Pseudomonadota</taxon>
        <taxon>Alphaproteobacteria</taxon>
        <taxon>Sphingomonadales</taxon>
        <taxon>Sphingomonadaceae</taxon>
        <taxon>Sphingobium</taxon>
    </lineage>
</organism>